<feature type="region of interest" description="Disordered" evidence="8">
    <location>
        <begin position="144"/>
        <end position="176"/>
    </location>
</feature>
<dbReference type="InterPro" id="IPR028889">
    <property type="entry name" value="USP"/>
</dbReference>
<keyword evidence="5" id="KW-0833">Ubl conjugation pathway</keyword>
<dbReference type="GO" id="GO:0006508">
    <property type="term" value="P:proteolysis"/>
    <property type="evidence" value="ECO:0007669"/>
    <property type="project" value="UniProtKB-KW"/>
</dbReference>
<reference evidence="11" key="1">
    <citation type="journal article" date="2013" name="Nature">
        <title>Pan genome of the phytoplankton Emiliania underpins its global distribution.</title>
        <authorList>
            <person name="Read B.A."/>
            <person name="Kegel J."/>
            <person name="Klute M.J."/>
            <person name="Kuo A."/>
            <person name="Lefebvre S.C."/>
            <person name="Maumus F."/>
            <person name="Mayer C."/>
            <person name="Miller J."/>
            <person name="Monier A."/>
            <person name="Salamov A."/>
            <person name="Young J."/>
            <person name="Aguilar M."/>
            <person name="Claverie J.M."/>
            <person name="Frickenhaus S."/>
            <person name="Gonzalez K."/>
            <person name="Herman E.K."/>
            <person name="Lin Y.C."/>
            <person name="Napier J."/>
            <person name="Ogata H."/>
            <person name="Sarno A.F."/>
            <person name="Shmutz J."/>
            <person name="Schroeder D."/>
            <person name="de Vargas C."/>
            <person name="Verret F."/>
            <person name="von Dassow P."/>
            <person name="Valentin K."/>
            <person name="Van de Peer Y."/>
            <person name="Wheeler G."/>
            <person name="Dacks J.B."/>
            <person name="Delwiche C.F."/>
            <person name="Dyhrman S.T."/>
            <person name="Glockner G."/>
            <person name="John U."/>
            <person name="Richards T."/>
            <person name="Worden A.Z."/>
            <person name="Zhang X."/>
            <person name="Grigoriev I.V."/>
            <person name="Allen A.E."/>
            <person name="Bidle K."/>
            <person name="Borodovsky M."/>
            <person name="Bowler C."/>
            <person name="Brownlee C."/>
            <person name="Cock J.M."/>
            <person name="Elias M."/>
            <person name="Gladyshev V.N."/>
            <person name="Groth M."/>
            <person name="Guda C."/>
            <person name="Hadaegh A."/>
            <person name="Iglesias-Rodriguez M.D."/>
            <person name="Jenkins J."/>
            <person name="Jones B.M."/>
            <person name="Lawson T."/>
            <person name="Leese F."/>
            <person name="Lindquist E."/>
            <person name="Lobanov A."/>
            <person name="Lomsadze A."/>
            <person name="Malik S.B."/>
            <person name="Marsh M.E."/>
            <person name="Mackinder L."/>
            <person name="Mock T."/>
            <person name="Mueller-Roeber B."/>
            <person name="Pagarete A."/>
            <person name="Parker M."/>
            <person name="Probert I."/>
            <person name="Quesneville H."/>
            <person name="Raines C."/>
            <person name="Rensing S.A."/>
            <person name="Riano-Pachon D.M."/>
            <person name="Richier S."/>
            <person name="Rokitta S."/>
            <person name="Shiraiwa Y."/>
            <person name="Soanes D.M."/>
            <person name="van der Giezen M."/>
            <person name="Wahlund T.M."/>
            <person name="Williams B."/>
            <person name="Wilson W."/>
            <person name="Wolfe G."/>
            <person name="Wurch L.L."/>
        </authorList>
    </citation>
    <scope>NUCLEOTIDE SEQUENCE</scope>
</reference>
<evidence type="ECO:0000256" key="8">
    <source>
        <dbReference type="SAM" id="MobiDB-lite"/>
    </source>
</evidence>
<organism evidence="10 11">
    <name type="scientific">Emiliania huxleyi (strain CCMP1516)</name>
    <dbReference type="NCBI Taxonomy" id="280463"/>
    <lineage>
        <taxon>Eukaryota</taxon>
        <taxon>Haptista</taxon>
        <taxon>Haptophyta</taxon>
        <taxon>Prymnesiophyceae</taxon>
        <taxon>Isochrysidales</taxon>
        <taxon>Noelaerhabdaceae</taxon>
        <taxon>Emiliania</taxon>
    </lineage>
</organism>
<proteinExistence type="inferred from homology"/>
<dbReference type="InterPro" id="IPR001394">
    <property type="entry name" value="Peptidase_C19_UCH"/>
</dbReference>
<keyword evidence="4" id="KW-0645">Protease</keyword>
<dbReference type="PROSITE" id="PS00973">
    <property type="entry name" value="USP_2"/>
    <property type="match status" value="1"/>
</dbReference>
<evidence type="ECO:0000313" key="11">
    <source>
        <dbReference type="Proteomes" id="UP000013827"/>
    </source>
</evidence>
<sequence>MVNVKLNSECSFPMRLDCSPFTRRGLECAARGEPLPPSPPYELAGVVVHAGSSGGGHYFSYACPRDGPTAGKWFAFNDTKVTRFDEARLPQQCYGGGAAAAARTAAERASASQSGFLLLYRRVESSRHRRIGSAPPVGIGAAGWRGAPAAATRPPAAAPADGPTSQTGEAGREAARGASSMLLRAGSEGVVLRPAGSEAVVPRSPPTPSKFSMLQRAFLDSGADGGSGSAKGREGEEGAGGVAAGSAQARAQAGGGPPAGEGRAPLATTRVRAANEALLRREHLLDRGYAAFVRALLTLPPPTSAAPLPPPPPLAPLSAPTQPAAAESESASALRTRLLEFGARYAFSHLLRLNDARLEPVLAGLDGWLATLARACGAQPAAAAAVLHYVVAPQAAVGGSGAAGRGVAAPPSSPLLDAVLCSGSAAGRSAVADLVVSLARVAHGAEAVEPRHGAEGEPRRGGHMAAFFDALLRHGVGRAVHSWRDAAPFWELLRGLLSSGGPPLTRMAAEKRGIPLLCAFLVGAGPIREGGVLPKAGAAPESVPAAADAADGKAIGACGPKGGIGDAAENASADAEAFGLPEALRSLTLPLPERGSPPPPATAAAPPAAPAAAPSAAPSATAAAAAPSSAAAADGAAVPAAATVRRSATALAPRLDSCRAPKDGSASLLECLALLVEAHHPPPPPPAAPASRHAPAAASAAAAPAAAPPAAPTDVSGTAAPLPADAAACLTCAPFLRAAASACAGTPAAPEPLGAPLDALARAVRPLCDERTVGEAAVDTSLRVVRELVRGLRHEPERLATVYAQLLQRLLDVEDGLLTRRCEAALQRPHGLIGYVVDFIASPSALSSAGSAEPPAAGAGAGAPKQAGFSAAARCYLVIRLLLEVLGSSATAAAWLDAALSVAEVEAMAKWLKAASNSSMLGRSVGRARLLSFSRRRPYERSTSQQGTLDDLKGFRNLKRKTLTAKGKAAGGGKEVAG</sequence>
<dbReference type="EnsemblProtists" id="EOD10956">
    <property type="protein sequence ID" value="EOD10956"/>
    <property type="gene ID" value="EMIHUDRAFT_437766"/>
</dbReference>
<dbReference type="PANTHER" id="PTHR24006">
    <property type="entry name" value="UBIQUITIN CARBOXYL-TERMINAL HYDROLASE"/>
    <property type="match status" value="1"/>
</dbReference>
<feature type="compositionally biased region" description="Pro residues" evidence="8">
    <location>
        <begin position="303"/>
        <end position="315"/>
    </location>
</feature>
<reference evidence="10" key="2">
    <citation type="submission" date="2024-10" db="UniProtKB">
        <authorList>
            <consortium name="EnsemblProtists"/>
        </authorList>
    </citation>
    <scope>IDENTIFICATION</scope>
</reference>
<dbReference type="InterPro" id="IPR038765">
    <property type="entry name" value="Papain-like_cys_pep_sf"/>
</dbReference>
<accession>A0A0D3II71</accession>
<dbReference type="SUPFAM" id="SSF54001">
    <property type="entry name" value="Cysteine proteinases"/>
    <property type="match status" value="1"/>
</dbReference>
<feature type="region of interest" description="Disordered" evidence="8">
    <location>
        <begin position="303"/>
        <end position="324"/>
    </location>
</feature>
<evidence type="ECO:0000313" key="10">
    <source>
        <dbReference type="EnsemblProtists" id="EOD10956"/>
    </source>
</evidence>
<dbReference type="RefSeq" id="XP_005763385.1">
    <property type="nucleotide sequence ID" value="XM_005763328.1"/>
</dbReference>
<evidence type="ECO:0000256" key="2">
    <source>
        <dbReference type="ARBA" id="ARBA00009085"/>
    </source>
</evidence>
<dbReference type="GO" id="GO:0005829">
    <property type="term" value="C:cytosol"/>
    <property type="evidence" value="ECO:0007669"/>
    <property type="project" value="TreeGrafter"/>
</dbReference>
<dbReference type="GO" id="GO:0004843">
    <property type="term" value="F:cysteine-type deubiquitinase activity"/>
    <property type="evidence" value="ECO:0007669"/>
    <property type="project" value="UniProtKB-EC"/>
</dbReference>
<dbReference type="GO" id="GO:0005634">
    <property type="term" value="C:nucleus"/>
    <property type="evidence" value="ECO:0007669"/>
    <property type="project" value="TreeGrafter"/>
</dbReference>
<dbReference type="eggNOG" id="KOG1866">
    <property type="taxonomic scope" value="Eukaryota"/>
</dbReference>
<evidence type="ECO:0000256" key="6">
    <source>
        <dbReference type="ARBA" id="ARBA00022801"/>
    </source>
</evidence>
<evidence type="ECO:0000256" key="7">
    <source>
        <dbReference type="ARBA" id="ARBA00022807"/>
    </source>
</evidence>
<name>A0A0D3II71_EMIH1</name>
<dbReference type="PANTHER" id="PTHR24006:SF888">
    <property type="entry name" value="UBIQUITIN CARBOXYL-TERMINAL HYDROLASE 30"/>
    <property type="match status" value="1"/>
</dbReference>
<dbReference type="Gene3D" id="3.90.70.10">
    <property type="entry name" value="Cysteine proteinases"/>
    <property type="match status" value="1"/>
</dbReference>
<feature type="region of interest" description="Disordered" evidence="8">
    <location>
        <begin position="219"/>
        <end position="264"/>
    </location>
</feature>
<feature type="compositionally biased region" description="Low complexity" evidence="8">
    <location>
        <begin position="689"/>
        <end position="705"/>
    </location>
</feature>
<dbReference type="PROSITE" id="PS50235">
    <property type="entry name" value="USP_3"/>
    <property type="match status" value="1"/>
</dbReference>
<dbReference type="AlphaFoldDB" id="A0A0D3II71"/>
<dbReference type="HOGENOM" id="CLU_304110_0_0_1"/>
<dbReference type="InterPro" id="IPR050164">
    <property type="entry name" value="Peptidase_C19"/>
</dbReference>
<evidence type="ECO:0000256" key="5">
    <source>
        <dbReference type="ARBA" id="ARBA00022786"/>
    </source>
</evidence>
<dbReference type="KEGG" id="ehx:EMIHUDRAFT_437766"/>
<evidence type="ECO:0000259" key="9">
    <source>
        <dbReference type="PROSITE" id="PS50235"/>
    </source>
</evidence>
<dbReference type="GO" id="GO:0016579">
    <property type="term" value="P:protein deubiquitination"/>
    <property type="evidence" value="ECO:0007669"/>
    <property type="project" value="InterPro"/>
</dbReference>
<feature type="domain" description="USP" evidence="9">
    <location>
        <begin position="1"/>
        <end position="123"/>
    </location>
</feature>
<feature type="compositionally biased region" description="Low complexity" evidence="8">
    <location>
        <begin position="602"/>
        <end position="614"/>
    </location>
</feature>
<evidence type="ECO:0000256" key="4">
    <source>
        <dbReference type="ARBA" id="ARBA00022670"/>
    </source>
</evidence>
<protein>
    <recommendedName>
        <fullName evidence="3">ubiquitinyl hydrolase 1</fullName>
        <ecNumber evidence="3">3.4.19.12</ecNumber>
    </recommendedName>
</protein>
<dbReference type="GeneID" id="17257023"/>
<feature type="compositionally biased region" description="Low complexity" evidence="8">
    <location>
        <begin position="144"/>
        <end position="163"/>
    </location>
</feature>
<keyword evidence="6" id="KW-0378">Hydrolase</keyword>
<dbReference type="Proteomes" id="UP000013827">
    <property type="component" value="Unassembled WGS sequence"/>
</dbReference>
<keyword evidence="11" id="KW-1185">Reference proteome</keyword>
<comment type="similarity">
    <text evidence="2">Belongs to the peptidase C19 family.</text>
</comment>
<evidence type="ECO:0000256" key="3">
    <source>
        <dbReference type="ARBA" id="ARBA00012759"/>
    </source>
</evidence>
<dbReference type="STRING" id="2903.R1DJF1"/>
<comment type="catalytic activity">
    <reaction evidence="1">
        <text>Thiol-dependent hydrolysis of ester, thioester, amide, peptide and isopeptide bonds formed by the C-terminal Gly of ubiquitin (a 76-residue protein attached to proteins as an intracellular targeting signal).</text>
        <dbReference type="EC" id="3.4.19.12"/>
    </reaction>
</comment>
<dbReference type="PaxDb" id="2903-EOD10956"/>
<feature type="region of interest" description="Disordered" evidence="8">
    <location>
        <begin position="682"/>
        <end position="717"/>
    </location>
</feature>
<keyword evidence="7" id="KW-0788">Thiol protease</keyword>
<evidence type="ECO:0000256" key="1">
    <source>
        <dbReference type="ARBA" id="ARBA00000707"/>
    </source>
</evidence>
<dbReference type="Pfam" id="PF00443">
    <property type="entry name" value="UCH"/>
    <property type="match status" value="1"/>
</dbReference>
<dbReference type="EC" id="3.4.19.12" evidence="3"/>
<dbReference type="InterPro" id="IPR018200">
    <property type="entry name" value="USP_CS"/>
</dbReference>
<feature type="region of interest" description="Disordered" evidence="8">
    <location>
        <begin position="588"/>
        <end position="614"/>
    </location>
</feature>